<dbReference type="GeneID" id="80517536"/>
<dbReference type="RefSeq" id="YP_010780845.1">
    <property type="nucleotide sequence ID" value="NC_075038.1"/>
</dbReference>
<dbReference type="GO" id="GO:0004146">
    <property type="term" value="F:dihydrofolate reductase activity"/>
    <property type="evidence" value="ECO:0007669"/>
    <property type="project" value="InterPro"/>
</dbReference>
<dbReference type="PANTHER" id="PTHR11548">
    <property type="entry name" value="THYMIDYLATE SYNTHASE 1"/>
    <property type="match status" value="1"/>
</dbReference>
<dbReference type="GO" id="GO:0006231">
    <property type="term" value="P:dTMP biosynthetic process"/>
    <property type="evidence" value="ECO:0007669"/>
    <property type="project" value="InterPro"/>
</dbReference>
<evidence type="ECO:0000259" key="4">
    <source>
        <dbReference type="PROSITE" id="PS51330"/>
    </source>
</evidence>
<dbReference type="EC" id="2.1.1.45" evidence="1"/>
<name>A0A6N1NQL4_9VIRU</name>
<keyword evidence="2" id="KW-0489">Methyltransferase</keyword>
<dbReference type="SUPFAM" id="SSF53597">
    <property type="entry name" value="Dihydrofolate reductase-like"/>
    <property type="match status" value="1"/>
</dbReference>
<dbReference type="Gene3D" id="3.40.430.10">
    <property type="entry name" value="Dihydrofolate Reductase, subunit A"/>
    <property type="match status" value="1"/>
</dbReference>
<dbReference type="PANTHER" id="PTHR11548:SF2">
    <property type="entry name" value="THYMIDYLATE SYNTHASE"/>
    <property type="match status" value="1"/>
</dbReference>
<feature type="domain" description="DHFR" evidence="4">
    <location>
        <begin position="6"/>
        <end position="199"/>
    </location>
</feature>
<dbReference type="Pfam" id="PF00186">
    <property type="entry name" value="DHFR_1"/>
    <property type="match status" value="1"/>
</dbReference>
<dbReference type="KEGG" id="vg:80517536"/>
<dbReference type="SUPFAM" id="SSF55831">
    <property type="entry name" value="Thymidylate synthase/dCMP hydroxymethylase"/>
    <property type="match status" value="1"/>
</dbReference>
<protein>
    <recommendedName>
        <fullName evidence="1">thymidylate synthase</fullName>
        <ecNumber evidence="1">2.1.1.45</ecNumber>
    </recommendedName>
</protein>
<accession>A0A6N1NQL4</accession>
<dbReference type="GO" id="GO:0046654">
    <property type="term" value="P:tetrahydrofolate biosynthetic process"/>
    <property type="evidence" value="ECO:0007669"/>
    <property type="project" value="InterPro"/>
</dbReference>
<dbReference type="PROSITE" id="PS51330">
    <property type="entry name" value="DHFR_2"/>
    <property type="match status" value="1"/>
</dbReference>
<reference evidence="5" key="2">
    <citation type="journal article" date="2018" name="Nat. Commun.">
        <title>Tailed giant Tupanvirus possesses the most complete translational apparatus of the known virosphere.</title>
        <authorList>
            <person name="Abrahao J."/>
            <person name="Silva L."/>
            <person name="Silva L.S."/>
            <person name="Khalil J.Y.B."/>
            <person name="Rodrigues R."/>
            <person name="Arantes T."/>
            <person name="Assis F."/>
            <person name="Boratto P."/>
            <person name="Andrade M."/>
            <person name="Kroon E.G."/>
            <person name="Ribeiro B."/>
            <person name="Bergier I."/>
            <person name="Seligmann H."/>
            <person name="Ghigo E."/>
            <person name="Colson P."/>
            <person name="Levasseur A."/>
            <person name="Kroemer G."/>
            <person name="Raoult D."/>
            <person name="La Scola B."/>
        </authorList>
    </citation>
    <scope>NUCLEOTIDE SEQUENCE [LARGE SCALE GENOMIC DNA]</scope>
    <source>
        <strain evidence="5">Deep ocean</strain>
    </source>
</reference>
<dbReference type="EMBL" id="MF405918">
    <property type="protein sequence ID" value="QKU34226.1"/>
    <property type="molecule type" value="Genomic_DNA"/>
</dbReference>
<organism evidence="5">
    <name type="scientific">Tupanvirus deep ocean</name>
    <dbReference type="NCBI Taxonomy" id="2126984"/>
    <lineage>
        <taxon>Viruses</taxon>
        <taxon>Varidnaviria</taxon>
        <taxon>Bamfordvirae</taxon>
        <taxon>Nucleocytoviricota</taxon>
        <taxon>Megaviricetes</taxon>
        <taxon>Imitervirales</taxon>
        <taxon>Mimiviridae</taxon>
        <taxon>Megamimivirinae</taxon>
        <taxon>Tupanvirus</taxon>
        <taxon>Tupanvirus altamarinense</taxon>
    </lineage>
</organism>
<evidence type="ECO:0000256" key="2">
    <source>
        <dbReference type="ARBA" id="ARBA00022603"/>
    </source>
</evidence>
<dbReference type="PRINTS" id="PR00108">
    <property type="entry name" value="THYMDSNTHASE"/>
</dbReference>
<dbReference type="Pfam" id="PF00303">
    <property type="entry name" value="Thymidylat_synt"/>
    <property type="match status" value="1"/>
</dbReference>
<keyword evidence="3" id="KW-0808">Transferase</keyword>
<evidence type="ECO:0000313" key="5">
    <source>
        <dbReference type="EMBL" id="QKU34226.1"/>
    </source>
</evidence>
<dbReference type="Gene3D" id="3.30.572.10">
    <property type="entry name" value="Thymidylate synthase/dCMP hydroxymethylase domain"/>
    <property type="match status" value="1"/>
</dbReference>
<evidence type="ECO:0000256" key="1">
    <source>
        <dbReference type="ARBA" id="ARBA00011947"/>
    </source>
</evidence>
<dbReference type="InterPro" id="IPR001796">
    <property type="entry name" value="DHFR_dom"/>
</dbReference>
<dbReference type="InterPro" id="IPR023451">
    <property type="entry name" value="Thymidate_synth/dCMP_Mease_dom"/>
</dbReference>
<evidence type="ECO:0000256" key="3">
    <source>
        <dbReference type="ARBA" id="ARBA00022679"/>
    </source>
</evidence>
<sequence length="526" mass="61061">MNNLKKFSLIVAINNDALIGIKEYDSYSMPWPMLKEDMDFFRLKTTTTCDMDKINATIIGYNTWHTLPNFYKKNSKRKNIIVSKTAMTDVPTHNEVYVTNFDAALELAQSMINVDNIFVIGGAMIYDIAMKHDMLDKMYITHINHSYPENIVVQQKIFFPLNNENIQELSKHDYLTLVNTKHTFDINKNISFCFKEYQVQKKFGELYRTHNCIPKMPRSVNCDSVIIPIDCHEGEYQYLDLVRTIMNRGKYKNTRNEVTKSIFGYQLMYDLANGYPLSTVKRSYPKAIFEELMWMVRGQTNVKFLQEKNVTIWNKNSTKEFLQKYGLPYEEGDIGPGYGFQMRHYGAEYTNCQADYTGKGTDQLMECINLINKDPHSRRIIIDLWNARDTSKMALPPCHINYNFGVDLYENPSPSGKRGKLNCHLLQRSWDVLLGWNTTTAALLTYLLAHHCNLDPGLLVHSITDAHLYKTHIDSGAVDKLLQRIPRSFPTLKFLNKKENIEDYEFDDLVIENYYPCPAIIAEMVA</sequence>
<dbReference type="CDD" id="cd00209">
    <property type="entry name" value="DHFR"/>
    <property type="match status" value="1"/>
</dbReference>
<reference evidence="5" key="1">
    <citation type="submission" date="2017-06" db="EMBL/GenBank/DDBJ databases">
        <authorList>
            <person name="Assis F.L."/>
            <person name="Abrahao J.S."/>
            <person name="Silva L."/>
            <person name="Khalil J.B."/>
            <person name="Rodrigues R."/>
            <person name="Silva L.S."/>
            <person name="Boratto P."/>
            <person name="Andrade M."/>
            <person name="Kroon E.G."/>
            <person name="Ribeiro B."/>
            <person name="Bergier I."/>
            <person name="Seligmann H."/>
            <person name="Ghigo E."/>
            <person name="Colson P."/>
            <person name="Levasseur A."/>
            <person name="Raoult D."/>
            <person name="Scola B.L."/>
        </authorList>
    </citation>
    <scope>NUCLEOTIDE SEQUENCE</scope>
    <source>
        <strain evidence="5">Deep ocean</strain>
    </source>
</reference>
<dbReference type="InterPro" id="IPR000398">
    <property type="entry name" value="Thymidylate_synthase"/>
</dbReference>
<dbReference type="GO" id="GO:0004799">
    <property type="term" value="F:thymidylate synthase activity"/>
    <property type="evidence" value="ECO:0007669"/>
    <property type="project" value="UniProtKB-EC"/>
</dbReference>
<dbReference type="CDD" id="cd00351">
    <property type="entry name" value="TS_Pyrimidine_HMase"/>
    <property type="match status" value="1"/>
</dbReference>
<dbReference type="NCBIfam" id="TIGR03284">
    <property type="entry name" value="thym_sym"/>
    <property type="match status" value="1"/>
</dbReference>
<proteinExistence type="predicted"/>
<dbReference type="InterPro" id="IPR045097">
    <property type="entry name" value="Thymidate_synth/dCMP_Mease"/>
</dbReference>
<dbReference type="GO" id="GO:0032259">
    <property type="term" value="P:methylation"/>
    <property type="evidence" value="ECO:0007669"/>
    <property type="project" value="UniProtKB-KW"/>
</dbReference>
<dbReference type="InterPro" id="IPR024072">
    <property type="entry name" value="DHFR-like_dom_sf"/>
</dbReference>
<dbReference type="InterPro" id="IPR036926">
    <property type="entry name" value="Thymidate_synth/dCMP_Mease_sf"/>
</dbReference>